<keyword evidence="6" id="KW-0812">Transmembrane</keyword>
<dbReference type="GO" id="GO:0004659">
    <property type="term" value="F:prenyltransferase activity"/>
    <property type="evidence" value="ECO:0007669"/>
    <property type="project" value="InterPro"/>
</dbReference>
<dbReference type="GO" id="GO:0008299">
    <property type="term" value="P:isoprenoid biosynthetic process"/>
    <property type="evidence" value="ECO:0007669"/>
    <property type="project" value="UniProtKB-KW"/>
</dbReference>
<dbReference type="PROSITE" id="PS00723">
    <property type="entry name" value="POLYPRENYL_SYNTHASE_1"/>
    <property type="match status" value="1"/>
</dbReference>
<evidence type="ECO:0000256" key="2">
    <source>
        <dbReference type="ARBA" id="ARBA00022679"/>
    </source>
</evidence>
<keyword evidence="2" id="KW-0808">Transferase</keyword>
<dbReference type="GO" id="GO:0046872">
    <property type="term" value="F:metal ion binding"/>
    <property type="evidence" value="ECO:0007669"/>
    <property type="project" value="UniProtKB-KW"/>
</dbReference>
<dbReference type="SFLD" id="SFLDS00005">
    <property type="entry name" value="Isoprenoid_Synthase_Type_I"/>
    <property type="match status" value="1"/>
</dbReference>
<dbReference type="Proteomes" id="UP000663851">
    <property type="component" value="Unassembled WGS sequence"/>
</dbReference>
<evidence type="ECO:0000256" key="6">
    <source>
        <dbReference type="SAM" id="Phobius"/>
    </source>
</evidence>
<feature type="transmembrane region" description="Helical" evidence="6">
    <location>
        <begin position="6"/>
        <end position="24"/>
    </location>
</feature>
<comment type="caution">
    <text evidence="7">The sequence shown here is derived from an EMBL/GenBank/DDBJ whole genome shotgun (WGS) entry which is preliminary data.</text>
</comment>
<organism evidence="7 8">
    <name type="scientific">Rotaria socialis</name>
    <dbReference type="NCBI Taxonomy" id="392032"/>
    <lineage>
        <taxon>Eukaryota</taxon>
        <taxon>Metazoa</taxon>
        <taxon>Spiralia</taxon>
        <taxon>Gnathifera</taxon>
        <taxon>Rotifera</taxon>
        <taxon>Eurotatoria</taxon>
        <taxon>Bdelloidea</taxon>
        <taxon>Philodinida</taxon>
        <taxon>Philodinidae</taxon>
        <taxon>Rotaria</taxon>
    </lineage>
</organism>
<dbReference type="Gene3D" id="1.10.600.10">
    <property type="entry name" value="Farnesyl Diphosphate Synthase"/>
    <property type="match status" value="1"/>
</dbReference>
<dbReference type="EMBL" id="CAJOBO010000350">
    <property type="protein sequence ID" value="CAF4198977.1"/>
    <property type="molecule type" value="Genomic_DNA"/>
</dbReference>
<proteinExistence type="predicted"/>
<gene>
    <name evidence="7" type="ORF">HFQ381_LOCUS7348</name>
</gene>
<dbReference type="InterPro" id="IPR000092">
    <property type="entry name" value="Polyprenyl_synt"/>
</dbReference>
<comment type="cofactor">
    <cofactor evidence="1">
        <name>Mg(2+)</name>
        <dbReference type="ChEBI" id="CHEBI:18420"/>
    </cofactor>
</comment>
<accession>A0A820BVT7</accession>
<dbReference type="SUPFAM" id="SSF48576">
    <property type="entry name" value="Terpenoid synthases"/>
    <property type="match status" value="1"/>
</dbReference>
<dbReference type="InterPro" id="IPR033749">
    <property type="entry name" value="Polyprenyl_synt_CS"/>
</dbReference>
<keyword evidence="3" id="KW-0479">Metal-binding</keyword>
<keyword evidence="6" id="KW-0472">Membrane</keyword>
<keyword evidence="6" id="KW-1133">Transmembrane helix</keyword>
<dbReference type="PANTHER" id="PTHR43281:SF1">
    <property type="entry name" value="FARNESYL DIPHOSPHATE SYNTHASE"/>
    <property type="match status" value="1"/>
</dbReference>
<reference evidence="7" key="1">
    <citation type="submission" date="2021-02" db="EMBL/GenBank/DDBJ databases">
        <authorList>
            <person name="Nowell W R."/>
        </authorList>
    </citation>
    <scope>NUCLEOTIDE SEQUENCE</scope>
</reference>
<protein>
    <submittedName>
        <fullName evidence="7">Uncharacterized protein</fullName>
    </submittedName>
</protein>
<dbReference type="InterPro" id="IPR008949">
    <property type="entry name" value="Isoprenoid_synthase_dom_sf"/>
</dbReference>
<evidence type="ECO:0000256" key="4">
    <source>
        <dbReference type="ARBA" id="ARBA00022842"/>
    </source>
</evidence>
<dbReference type="Pfam" id="PF00348">
    <property type="entry name" value="polyprenyl_synt"/>
    <property type="match status" value="1"/>
</dbReference>
<dbReference type="AlphaFoldDB" id="A0A820BVT7"/>
<evidence type="ECO:0000313" key="8">
    <source>
        <dbReference type="Proteomes" id="UP000663851"/>
    </source>
</evidence>
<keyword evidence="5" id="KW-0414">Isoprene biosynthesis</keyword>
<evidence type="ECO:0000256" key="5">
    <source>
        <dbReference type="ARBA" id="ARBA00023229"/>
    </source>
</evidence>
<dbReference type="PANTHER" id="PTHR43281">
    <property type="entry name" value="FARNESYL DIPHOSPHATE SYNTHASE"/>
    <property type="match status" value="1"/>
</dbReference>
<evidence type="ECO:0000256" key="1">
    <source>
        <dbReference type="ARBA" id="ARBA00001946"/>
    </source>
</evidence>
<dbReference type="PROSITE" id="PS00444">
    <property type="entry name" value="POLYPRENYL_SYNTHASE_2"/>
    <property type="match status" value="1"/>
</dbReference>
<sequence length="1099" mass="126354">MGKNELVGLNFIAFIKLIIILSSTKDKSKSRFHIHHFHTHNSSKNVKNLPHIDARIPNDPGTSQISKILTEKEIQQRQLIEQYIFSKLEAYANKPRFWQLTHSSQIKRRLLNKSEHISNLYSLPSNFVRDSINQVFINIDKHALQLRQLMQYSSCISSESSFLFQKFKTSNNQWRSLQLERAQQIFPNIIDEELTEDEILKKYYNHVIETLTPKPDTGSSNCAAQLREQPFDLRHAYEQAESQGKDYLMQILQNNRKRSTPDLELIQEMLNLGFQHMKIMPTHQDFDDATNFRSKISILQNAKQAYESDLKNMGDDFMLLRFGKVFGPNALPTTARCNNQFIYLVHLFIKSISHLIMMIRVTPDNNEETSSIIKAVTENIFSAEINASIIEINEDNFFLPKFNIDQWTWLLEKWRDALRTFPIVLTQVGGFSRLLRTTIGIGIARIFNFSETIINNNETLDSTLINEQLFRALQMGFYFGIAYAVVDCVQDEIQNIDKISMQHLEVLKLINNENERLLTPNELLDKWILKMEDILSGEEFNRNEVPKTPLTPLLLESFDGLIALTKTINVTTSAFNELALLLRSQRMDKREPEIFYNDEDLYLGSVLKSHFTYTCTTYFGNIKSAREEGNRLWIMPFLGQLTDDCRDFYDDIQSSSVTPFTHYASFNGRQQISTKQLLNPFYIFLHLCSDIYVSSQRDIQTGAFIGRRISRTLKSIQTSSGESALREFLYLFCQDNLRLHDYLWINVRSDFSNVSDPEKLFFRIINKASIQYARTNRKLETYIGDHLRQIEDALHIHSFSKTQKPPSVTHPDEQLLISAMNYSVTAGGKRLRPLLMMMVCDLYNIDLKNVLPLVCGIEYLHTSSLIFDDLPAQDNSDLRRGRPTLHKTTINNDIPNTLCEGRAQLAAVDLIAVSMSLINHDLVKNGFTPERVNQVVSEISLSMHDLCIGQMMDLRAAHASIEKENGQLDELDRIAWLKTGKAIEIVLITPAILAISPSTSSVDIQCIEIANIRELGRLMGILFQMRDDLLDVEGEDIGKPMALDIKNNTTTYVSVLGIEGTRQRLKDLRRQTLKLVDECWSSSAGTIKDVVNYIVNRKN</sequence>
<evidence type="ECO:0000313" key="7">
    <source>
        <dbReference type="EMBL" id="CAF4198977.1"/>
    </source>
</evidence>
<keyword evidence="4" id="KW-0460">Magnesium</keyword>
<evidence type="ECO:0000256" key="3">
    <source>
        <dbReference type="ARBA" id="ARBA00022723"/>
    </source>
</evidence>
<name>A0A820BVT7_9BILA</name>